<keyword evidence="1" id="KW-0472">Membrane</keyword>
<gene>
    <name evidence="2" type="ORF">GPJ59_10140</name>
</gene>
<sequence>MPERLHGYPGVAFGGYVAGVLAGWAAAKHVRVDFRRPVPTGLPVRLAATPDGGCALTADEMLLATAVPVDSAGVAAGVPAAPSWAEAEAAAEAYRADPPDGQTDCFGCGLDRTASTGLRQHCGPVPGRALVATAWTPGPELASRGGLLPPELVWGALDCPGNAAGRLLDGRPAGAVTAALSALLVRPVRAGERLVSYAWMLSSAERKYGVGTAVATADGELCATAEALWVLPRTAVHGRS</sequence>
<keyword evidence="1" id="KW-0812">Transmembrane</keyword>
<dbReference type="SUPFAM" id="SSF54637">
    <property type="entry name" value="Thioesterase/thiol ester dehydrase-isomerase"/>
    <property type="match status" value="1"/>
</dbReference>
<keyword evidence="1" id="KW-1133">Transmembrane helix</keyword>
<evidence type="ECO:0000256" key="1">
    <source>
        <dbReference type="SAM" id="Phobius"/>
    </source>
</evidence>
<dbReference type="Gene3D" id="3.10.129.10">
    <property type="entry name" value="Hotdog Thioesterase"/>
    <property type="match status" value="1"/>
</dbReference>
<evidence type="ECO:0008006" key="4">
    <source>
        <dbReference type="Google" id="ProtNLM"/>
    </source>
</evidence>
<evidence type="ECO:0000313" key="3">
    <source>
        <dbReference type="Proteomes" id="UP000812013"/>
    </source>
</evidence>
<proteinExistence type="predicted"/>
<feature type="transmembrane region" description="Helical" evidence="1">
    <location>
        <begin position="6"/>
        <end position="27"/>
    </location>
</feature>
<dbReference type="InterPro" id="IPR029069">
    <property type="entry name" value="HotDog_dom_sf"/>
</dbReference>
<protein>
    <recommendedName>
        <fullName evidence="4">Thioesterase family protein</fullName>
    </recommendedName>
</protein>
<reference evidence="2 3" key="1">
    <citation type="submission" date="2019-12" db="EMBL/GenBank/DDBJ databases">
        <title>Genome sequence of Streptomyces bambusae.</title>
        <authorList>
            <person name="Bansal K."/>
            <person name="Choksket S."/>
            <person name="Korpole S."/>
            <person name="Patil P.B."/>
        </authorList>
    </citation>
    <scope>NUCLEOTIDE SEQUENCE [LARGE SCALE GENOMIC DNA]</scope>
    <source>
        <strain evidence="2 3">SK60</strain>
    </source>
</reference>
<name>A0ABS6Z391_9ACTN</name>
<evidence type="ECO:0000313" key="2">
    <source>
        <dbReference type="EMBL" id="MBW5482233.1"/>
    </source>
</evidence>
<comment type="caution">
    <text evidence="2">The sequence shown here is derived from an EMBL/GenBank/DDBJ whole genome shotgun (WGS) entry which is preliminary data.</text>
</comment>
<accession>A0ABS6Z391</accession>
<dbReference type="Proteomes" id="UP000812013">
    <property type="component" value="Unassembled WGS sequence"/>
</dbReference>
<keyword evidence="3" id="KW-1185">Reference proteome</keyword>
<dbReference type="CDD" id="cd03440">
    <property type="entry name" value="hot_dog"/>
    <property type="match status" value="1"/>
</dbReference>
<dbReference type="EMBL" id="WTFF01000050">
    <property type="protein sequence ID" value="MBW5482233.1"/>
    <property type="molecule type" value="Genomic_DNA"/>
</dbReference>
<organism evidence="2 3">
    <name type="scientific">Streptomyces bambusae</name>
    <dbReference type="NCBI Taxonomy" id="1550616"/>
    <lineage>
        <taxon>Bacteria</taxon>
        <taxon>Bacillati</taxon>
        <taxon>Actinomycetota</taxon>
        <taxon>Actinomycetes</taxon>
        <taxon>Kitasatosporales</taxon>
        <taxon>Streptomycetaceae</taxon>
        <taxon>Streptomyces</taxon>
    </lineage>
</organism>